<keyword evidence="1" id="KW-0808">Transferase</keyword>
<dbReference type="SUPFAM" id="SSF53335">
    <property type="entry name" value="S-adenosyl-L-methionine-dependent methyltransferases"/>
    <property type="match status" value="1"/>
</dbReference>
<dbReference type="CDD" id="cd02440">
    <property type="entry name" value="AdoMet_MTases"/>
    <property type="match status" value="1"/>
</dbReference>
<sequence length="225" mass="25873">MDKVNETVSTFNKMAQKYQDKYMDCDLYSDSLDKLCGLIFEKQTLHRSTILEVGCGPGNVSQYLLNWRSTDNEKLNIDIAGFDLAPAMIKLAKQNNPQCHYHVRDMRDLNDLCPQSSADTFNIAICAFCIPYLEQFELTQFITDLANVLAANSLLFISFMEDDYQNSVTQESAVGDRVHIHYFQSEDVIKLCQAQGFELVEKHTKDYLVDDVKQATDCFIYLRRE</sequence>
<dbReference type="EMBL" id="JAKIKU010000009">
    <property type="protein sequence ID" value="MCL1046790.1"/>
    <property type="molecule type" value="Genomic_DNA"/>
</dbReference>
<dbReference type="PANTHER" id="PTHR43861">
    <property type="entry name" value="TRANS-ACONITATE 2-METHYLTRANSFERASE-RELATED"/>
    <property type="match status" value="1"/>
</dbReference>
<accession>A0ABT0KTW1</accession>
<dbReference type="GO" id="GO:0032259">
    <property type="term" value="P:methylation"/>
    <property type="evidence" value="ECO:0007669"/>
    <property type="project" value="UniProtKB-KW"/>
</dbReference>
<dbReference type="GO" id="GO:0008168">
    <property type="term" value="F:methyltransferase activity"/>
    <property type="evidence" value="ECO:0007669"/>
    <property type="project" value="UniProtKB-KW"/>
</dbReference>
<proteinExistence type="predicted"/>
<dbReference type="Gene3D" id="3.40.50.150">
    <property type="entry name" value="Vaccinia Virus protein VP39"/>
    <property type="match status" value="1"/>
</dbReference>
<evidence type="ECO:0000313" key="1">
    <source>
        <dbReference type="EMBL" id="MCL1046790.1"/>
    </source>
</evidence>
<protein>
    <submittedName>
        <fullName evidence="1">Class I SAM-dependent methyltransferase</fullName>
    </submittedName>
</protein>
<keyword evidence="2" id="KW-1185">Reference proteome</keyword>
<dbReference type="Pfam" id="PF13489">
    <property type="entry name" value="Methyltransf_23"/>
    <property type="match status" value="1"/>
</dbReference>
<dbReference type="RefSeq" id="WP_248956353.1">
    <property type="nucleotide sequence ID" value="NZ_JAKIKU010000009.1"/>
</dbReference>
<dbReference type="InterPro" id="IPR029063">
    <property type="entry name" value="SAM-dependent_MTases_sf"/>
</dbReference>
<comment type="caution">
    <text evidence="1">The sequence shown here is derived from an EMBL/GenBank/DDBJ whole genome shotgun (WGS) entry which is preliminary data.</text>
</comment>
<dbReference type="PANTHER" id="PTHR43861:SF1">
    <property type="entry name" value="TRANS-ACONITATE 2-METHYLTRANSFERASE"/>
    <property type="match status" value="1"/>
</dbReference>
<keyword evidence="1" id="KW-0489">Methyltransferase</keyword>
<reference evidence="1 2" key="1">
    <citation type="submission" date="2022-01" db="EMBL/GenBank/DDBJ databases">
        <title>Whole genome-based taxonomy of the Shewanellaceae.</title>
        <authorList>
            <person name="Martin-Rodriguez A.J."/>
        </authorList>
    </citation>
    <scope>NUCLEOTIDE SEQUENCE [LARGE SCALE GENOMIC DNA]</scope>
    <source>
        <strain evidence="1 2">DSM 24955</strain>
    </source>
</reference>
<name>A0ABT0KTW1_9GAMM</name>
<organism evidence="1 2">
    <name type="scientific">Shewanella electrodiphila</name>
    <dbReference type="NCBI Taxonomy" id="934143"/>
    <lineage>
        <taxon>Bacteria</taxon>
        <taxon>Pseudomonadati</taxon>
        <taxon>Pseudomonadota</taxon>
        <taxon>Gammaproteobacteria</taxon>
        <taxon>Alteromonadales</taxon>
        <taxon>Shewanellaceae</taxon>
        <taxon>Shewanella</taxon>
    </lineage>
</organism>
<evidence type="ECO:0000313" key="2">
    <source>
        <dbReference type="Proteomes" id="UP001202134"/>
    </source>
</evidence>
<gene>
    <name evidence="1" type="ORF">L2737_15885</name>
</gene>
<dbReference type="Proteomes" id="UP001202134">
    <property type="component" value="Unassembled WGS sequence"/>
</dbReference>